<feature type="region of interest" description="Disordered" evidence="1">
    <location>
        <begin position="488"/>
        <end position="508"/>
    </location>
</feature>
<accession>A0ABN9X9W5</accession>
<dbReference type="Pfam" id="PF00814">
    <property type="entry name" value="TsaD"/>
    <property type="match status" value="1"/>
</dbReference>
<keyword evidence="4" id="KW-1185">Reference proteome</keyword>
<reference evidence="3" key="1">
    <citation type="submission" date="2023-10" db="EMBL/GenBank/DDBJ databases">
        <authorList>
            <person name="Chen Y."/>
            <person name="Shah S."/>
            <person name="Dougan E. K."/>
            <person name="Thang M."/>
            <person name="Chan C."/>
        </authorList>
    </citation>
    <scope>NUCLEOTIDE SEQUENCE [LARGE SCALE GENOMIC DNA]</scope>
</reference>
<evidence type="ECO:0000256" key="1">
    <source>
        <dbReference type="SAM" id="MobiDB-lite"/>
    </source>
</evidence>
<comment type="caution">
    <text evidence="3">The sequence shown here is derived from an EMBL/GenBank/DDBJ whole genome shotgun (WGS) entry which is preliminary data.</text>
</comment>
<dbReference type="PANTHER" id="PTHR11735">
    <property type="entry name" value="TRNA N6-ADENOSINE THREONYLCARBAMOYLTRANSFERASE"/>
    <property type="match status" value="1"/>
</dbReference>
<name>A0ABN9X9W5_9DINO</name>
<dbReference type="InterPro" id="IPR000905">
    <property type="entry name" value="Gcp-like_dom"/>
</dbReference>
<feature type="domain" description="Gcp-like" evidence="2">
    <location>
        <begin position="606"/>
        <end position="675"/>
    </location>
</feature>
<dbReference type="SUPFAM" id="SSF53067">
    <property type="entry name" value="Actin-like ATPase domain"/>
    <property type="match status" value="1"/>
</dbReference>
<sequence length="756" mass="82225">MREQELFRVCLQPGNYGNLLETIDYAGVRGPVSYTDGSGYDSGVPEVRRCGQAVVQLDPYSWLPVRVQAIGRAEWYAIREGFDAFPDHQSFVTDLLALAQEGERWCPELEQGRAKHARAWRDIFVASRRRTLPDPPKSRWTPAHRFLEELMGTEPQELRDWLGIGWADYFARCGAASHALAGSVVEAVTAALKQHRKVLEFISWAALQVVARKQWGCDVEVPRPPCEQARPIVVARSTDHVLAYCASLGRYQCTQCGVTATTGSSLESLQTGSHRVCRPSRVARAPNAEYFRAFGEVWVLCGDQRAGMALGAALAFEGSSQPSAPAALLPPALAEEVGDAFAALGHDVFKGNSVYCRRRCGSHCAAGDVRTVRKLGWRCDGLSPDEATRLNQQDAIRRPRGALIDHVVIRCRSVVGWWHGVFFGGDASFVGGKLACVHGLEGDIFQLISFYIASCSYGTAPRVGGARGQSVYVDSFVGFAFIFDSPRGHDRSPRPSATSGGARPATSAEANAAKVTALGMEESEWRLNTKTWWRVPLQVDRMRACLDLSAARVHRAKKALAREETSFEHIIWEMGHAVGALSGEEGHSIMQEFGLTRELPVCMTVAVRHLCERAARAASWALELEPDVAAIVVAGGVAANQKVRAGLREVAEQAGLEMQCPPPRLCVDNGVMVAWAGVERLRLGLYEEPPSVDGVDNAVEIRPRWPLGDRDPRSQPKKQPSQKALKGGKKRPASEGGEPPPKKAGAAGNAAVAEGA</sequence>
<feature type="compositionally biased region" description="Low complexity" evidence="1">
    <location>
        <begin position="743"/>
        <end position="756"/>
    </location>
</feature>
<dbReference type="Proteomes" id="UP001189429">
    <property type="component" value="Unassembled WGS sequence"/>
</dbReference>
<protein>
    <recommendedName>
        <fullName evidence="2">Gcp-like domain-containing protein</fullName>
    </recommendedName>
</protein>
<evidence type="ECO:0000313" key="4">
    <source>
        <dbReference type="Proteomes" id="UP001189429"/>
    </source>
</evidence>
<dbReference type="PANTHER" id="PTHR11735:SF6">
    <property type="entry name" value="TRNA N6-ADENOSINE THREONYLCARBAMOYLTRANSFERASE, MITOCHONDRIAL"/>
    <property type="match status" value="1"/>
</dbReference>
<dbReference type="InterPro" id="IPR043129">
    <property type="entry name" value="ATPase_NBD"/>
</dbReference>
<dbReference type="EMBL" id="CAUYUJ010020170">
    <property type="protein sequence ID" value="CAK0896308.1"/>
    <property type="molecule type" value="Genomic_DNA"/>
</dbReference>
<proteinExistence type="predicted"/>
<feature type="compositionally biased region" description="Basic and acidic residues" evidence="1">
    <location>
        <begin position="704"/>
        <end position="714"/>
    </location>
</feature>
<gene>
    <name evidence="3" type="ORF">PCOR1329_LOCUS74808</name>
</gene>
<dbReference type="Gene3D" id="3.30.420.40">
    <property type="match status" value="1"/>
</dbReference>
<feature type="region of interest" description="Disordered" evidence="1">
    <location>
        <begin position="704"/>
        <end position="756"/>
    </location>
</feature>
<organism evidence="3 4">
    <name type="scientific">Prorocentrum cordatum</name>
    <dbReference type="NCBI Taxonomy" id="2364126"/>
    <lineage>
        <taxon>Eukaryota</taxon>
        <taxon>Sar</taxon>
        <taxon>Alveolata</taxon>
        <taxon>Dinophyceae</taxon>
        <taxon>Prorocentrales</taxon>
        <taxon>Prorocentraceae</taxon>
        <taxon>Prorocentrum</taxon>
    </lineage>
</organism>
<evidence type="ECO:0000313" key="3">
    <source>
        <dbReference type="EMBL" id="CAK0896308.1"/>
    </source>
</evidence>
<evidence type="ECO:0000259" key="2">
    <source>
        <dbReference type="Pfam" id="PF00814"/>
    </source>
</evidence>